<dbReference type="InterPro" id="IPR000182">
    <property type="entry name" value="GNAT_dom"/>
</dbReference>
<dbReference type="PROSITE" id="PS51186">
    <property type="entry name" value="GNAT"/>
    <property type="match status" value="1"/>
</dbReference>
<dbReference type="RefSeq" id="WP_103388509.1">
    <property type="nucleotide sequence ID" value="NZ_BKAV01000022.1"/>
</dbReference>
<protein>
    <submittedName>
        <fullName evidence="3">Acetyltransferase</fullName>
    </submittedName>
</protein>
<dbReference type="Gene3D" id="3.40.630.30">
    <property type="match status" value="1"/>
</dbReference>
<dbReference type="InterPro" id="IPR040549">
    <property type="entry name" value="DUF5613"/>
</dbReference>
<dbReference type="Pfam" id="PF18467">
    <property type="entry name" value="DUF5613"/>
    <property type="match status" value="1"/>
</dbReference>
<keyword evidence="3" id="KW-0808">Transferase</keyword>
<organism evidence="3 4">
    <name type="scientific">Staphylococcus arlettae</name>
    <dbReference type="NCBI Taxonomy" id="29378"/>
    <lineage>
        <taxon>Bacteria</taxon>
        <taxon>Bacillati</taxon>
        <taxon>Bacillota</taxon>
        <taxon>Bacilli</taxon>
        <taxon>Bacillales</taxon>
        <taxon>Staphylococcaceae</taxon>
        <taxon>Staphylococcus</taxon>
    </lineage>
</organism>
<gene>
    <name evidence="3" type="ORF">NCTC12413_00666</name>
    <name evidence="2" type="ORF">SAR03_19300</name>
</gene>
<sequence>MKHISMKDIYQGGLVYSTDMMKTIYLTPEDSIIFDENKWMYHRMPSLQQWLSDIDTQLQMHHVQGSHHLSFTFPENIDLNEQFKAEINNRGFELGCLEMYAIDSNQVQYAEHPDITVKFVSHSEVEDYLKVYQVFAEPFGDTYVQHSSQMIRNTHDLDHVDRVIAYYNNKPVGILDLIITSKCVEIDGFGVIPEFQRRGIGTIMQSFVADVAQNKIIILVADGEDTAKDMYVKQGYSYIGFCQQVLKEDV</sequence>
<dbReference type="AlphaFoldDB" id="A0A380C750"/>
<dbReference type="STRING" id="1212545.SARL_02700"/>
<dbReference type="OrthoDB" id="2213517at2"/>
<keyword evidence="5" id="KW-1185">Reference proteome</keyword>
<evidence type="ECO:0000313" key="5">
    <source>
        <dbReference type="Proteomes" id="UP000321598"/>
    </source>
</evidence>
<feature type="domain" description="N-acetyltransferase" evidence="1">
    <location>
        <begin position="115"/>
        <end position="250"/>
    </location>
</feature>
<reference evidence="3 4" key="1">
    <citation type="submission" date="2018-06" db="EMBL/GenBank/DDBJ databases">
        <authorList>
            <consortium name="Pathogen Informatics"/>
            <person name="Doyle S."/>
        </authorList>
    </citation>
    <scope>NUCLEOTIDE SEQUENCE [LARGE SCALE GENOMIC DNA]</scope>
    <source>
        <strain evidence="3 4">NCTC12413</strain>
    </source>
</reference>
<name>A0A380C750_9STAP</name>
<evidence type="ECO:0000313" key="3">
    <source>
        <dbReference type="EMBL" id="SUJ13066.1"/>
    </source>
</evidence>
<dbReference type="Proteomes" id="UP000321598">
    <property type="component" value="Unassembled WGS sequence"/>
</dbReference>
<dbReference type="EMBL" id="UGZE01000001">
    <property type="protein sequence ID" value="SUJ13066.1"/>
    <property type="molecule type" value="Genomic_DNA"/>
</dbReference>
<accession>A0A380C750</accession>
<dbReference type="GO" id="GO:0016747">
    <property type="term" value="F:acyltransferase activity, transferring groups other than amino-acyl groups"/>
    <property type="evidence" value="ECO:0007669"/>
    <property type="project" value="InterPro"/>
</dbReference>
<reference evidence="2 5" key="2">
    <citation type="submission" date="2019-07" db="EMBL/GenBank/DDBJ databases">
        <title>Whole genome shotgun sequence of Staphylococcus arlettae NBRC 109765.</title>
        <authorList>
            <person name="Hosoyama A."/>
            <person name="Uohara A."/>
            <person name="Ohji S."/>
            <person name="Ichikawa N."/>
        </authorList>
    </citation>
    <scope>NUCLEOTIDE SEQUENCE [LARGE SCALE GENOMIC DNA]</scope>
    <source>
        <strain evidence="2 5">NBRC 109765</strain>
    </source>
</reference>
<dbReference type="InterPro" id="IPR016181">
    <property type="entry name" value="Acyl_CoA_acyltransferase"/>
</dbReference>
<evidence type="ECO:0000313" key="4">
    <source>
        <dbReference type="Proteomes" id="UP000254956"/>
    </source>
</evidence>
<dbReference type="EMBL" id="BKAV01000022">
    <property type="protein sequence ID" value="GEQ00893.1"/>
    <property type="molecule type" value="Genomic_DNA"/>
</dbReference>
<dbReference type="Pfam" id="PF00583">
    <property type="entry name" value="Acetyltransf_1"/>
    <property type="match status" value="1"/>
</dbReference>
<dbReference type="CDD" id="cd04301">
    <property type="entry name" value="NAT_SF"/>
    <property type="match status" value="1"/>
</dbReference>
<proteinExistence type="predicted"/>
<evidence type="ECO:0000259" key="1">
    <source>
        <dbReference type="PROSITE" id="PS51186"/>
    </source>
</evidence>
<dbReference type="SUPFAM" id="SSF55729">
    <property type="entry name" value="Acyl-CoA N-acyltransferases (Nat)"/>
    <property type="match status" value="1"/>
</dbReference>
<dbReference type="Proteomes" id="UP000254956">
    <property type="component" value="Unassembled WGS sequence"/>
</dbReference>
<evidence type="ECO:0000313" key="2">
    <source>
        <dbReference type="EMBL" id="GEQ00893.1"/>
    </source>
</evidence>